<feature type="compositionally biased region" description="Polar residues" evidence="1">
    <location>
        <begin position="431"/>
        <end position="445"/>
    </location>
</feature>
<evidence type="ECO:0000259" key="2">
    <source>
        <dbReference type="PROSITE" id="PS00028"/>
    </source>
</evidence>
<dbReference type="AlphaFoldDB" id="A0AAD9CWR0"/>
<protein>
    <recommendedName>
        <fullName evidence="2">C2H2-type domain-containing protein</fullName>
    </recommendedName>
</protein>
<dbReference type="EMBL" id="JAODAN010000006">
    <property type="protein sequence ID" value="KAK1923461.1"/>
    <property type="molecule type" value="Genomic_DNA"/>
</dbReference>
<feature type="region of interest" description="Disordered" evidence="1">
    <location>
        <begin position="210"/>
        <end position="242"/>
    </location>
</feature>
<name>A0AAD9CWR0_PAPLA</name>
<dbReference type="Proteomes" id="UP001182556">
    <property type="component" value="Unassembled WGS sequence"/>
</dbReference>
<sequence>MSRGLSPLSLDTLPNQGAEPTLTVQSMSARPPDLSLLTRAYHPTPTFPDALHHPASPLATHMQPLTSIAEYSAWQDPISTAPTSLAPVTILPYRSCLPVSLGHPGSTTLPLHLYKDPPPAYAPYQSHLPDALPFALPVQLAVAGVQRGFGQPWSTPSVWPNPTYPLEQSTTFPTSCLFNPIFITPGPATPEKPPVIDSADFRWSCRPSTGVASPHPLAPVDESQRPEANHSSSLLAPVPFSSSPTVPSVAKDPFMGFMPLVSPGTYGTASPSELDQSAPAPPDLWTQTHTTLPQIQTLPWALPRLSPTADMPSSTQAELHQGSPIVSQASTGVPAPAPRVANWKPIEERPFPPRLELISMSVPPARQHVNPGLMIDPTRHPIGVDPVALNSASTTGWTVSTDALVSISHTAGTFDGEDDEFRHAHEAASPLSGSTFHTPDRSCSVTLEHRSSDPGSASTEGKGWTSDRPNIGTAQGAMQLVRELSRAGGRRKRAEASPGTRGDPPVHQVRPQKVTQEAERSVCFVCDTSFSRKNDMERHFLSKHSACTCSSV</sequence>
<dbReference type="InterPro" id="IPR013087">
    <property type="entry name" value="Znf_C2H2_type"/>
</dbReference>
<feature type="region of interest" description="Disordered" evidence="1">
    <location>
        <begin position="427"/>
        <end position="471"/>
    </location>
</feature>
<feature type="region of interest" description="Disordered" evidence="1">
    <location>
        <begin position="1"/>
        <end position="28"/>
    </location>
</feature>
<feature type="domain" description="C2H2-type" evidence="2">
    <location>
        <begin position="523"/>
        <end position="544"/>
    </location>
</feature>
<reference evidence="3" key="1">
    <citation type="submission" date="2023-02" db="EMBL/GenBank/DDBJ databases">
        <title>Identification and recombinant expression of a fungal hydrolase from Papiliotrema laurentii that hydrolyzes apple cutin and clears colloidal polyester polyurethane.</title>
        <authorList>
            <consortium name="DOE Joint Genome Institute"/>
            <person name="Roman V.A."/>
            <person name="Bojanowski C."/>
            <person name="Crable B.R."/>
            <person name="Wagner D.N."/>
            <person name="Hung C.S."/>
            <person name="Nadeau L.J."/>
            <person name="Schratz L."/>
            <person name="Haridas S."/>
            <person name="Pangilinan J."/>
            <person name="Lipzen A."/>
            <person name="Na H."/>
            <person name="Yan M."/>
            <person name="Ng V."/>
            <person name="Grigoriev I.V."/>
            <person name="Spatafora J.W."/>
            <person name="Barlow D."/>
            <person name="Biffinger J."/>
            <person name="Kelley-Loughnane N."/>
            <person name="Varaljay V.A."/>
            <person name="Crookes-Goodson W.J."/>
        </authorList>
    </citation>
    <scope>NUCLEOTIDE SEQUENCE</scope>
    <source>
        <strain evidence="3">5307AH</strain>
    </source>
</reference>
<accession>A0AAD9CWR0</accession>
<proteinExistence type="predicted"/>
<evidence type="ECO:0000313" key="4">
    <source>
        <dbReference type="Proteomes" id="UP001182556"/>
    </source>
</evidence>
<organism evidence="3 4">
    <name type="scientific">Papiliotrema laurentii</name>
    <name type="common">Cryptococcus laurentii</name>
    <dbReference type="NCBI Taxonomy" id="5418"/>
    <lineage>
        <taxon>Eukaryota</taxon>
        <taxon>Fungi</taxon>
        <taxon>Dikarya</taxon>
        <taxon>Basidiomycota</taxon>
        <taxon>Agaricomycotina</taxon>
        <taxon>Tremellomycetes</taxon>
        <taxon>Tremellales</taxon>
        <taxon>Rhynchogastremaceae</taxon>
        <taxon>Papiliotrema</taxon>
    </lineage>
</organism>
<feature type="region of interest" description="Disordered" evidence="1">
    <location>
        <begin position="485"/>
        <end position="514"/>
    </location>
</feature>
<evidence type="ECO:0000256" key="1">
    <source>
        <dbReference type="SAM" id="MobiDB-lite"/>
    </source>
</evidence>
<dbReference type="PROSITE" id="PS00028">
    <property type="entry name" value="ZINC_FINGER_C2H2_1"/>
    <property type="match status" value="1"/>
</dbReference>
<keyword evidence="4" id="KW-1185">Reference proteome</keyword>
<comment type="caution">
    <text evidence="3">The sequence shown here is derived from an EMBL/GenBank/DDBJ whole genome shotgun (WGS) entry which is preliminary data.</text>
</comment>
<gene>
    <name evidence="3" type="ORF">DB88DRAFT_540689</name>
</gene>
<evidence type="ECO:0000313" key="3">
    <source>
        <dbReference type="EMBL" id="KAK1923461.1"/>
    </source>
</evidence>